<dbReference type="RefSeq" id="WP_243769296.1">
    <property type="nucleotide sequence ID" value="NZ_CP071839.1"/>
</dbReference>
<evidence type="ECO:0000313" key="2">
    <source>
        <dbReference type="Proteomes" id="UP000663908"/>
    </source>
</evidence>
<dbReference type="EMBL" id="CP071839">
    <property type="protein sequence ID" value="QTE00712.1"/>
    <property type="molecule type" value="Genomic_DNA"/>
</dbReference>
<keyword evidence="2" id="KW-1185">Reference proteome</keyword>
<protein>
    <submittedName>
        <fullName evidence="1">Uncharacterized protein</fullName>
    </submittedName>
</protein>
<name>A0ABX7TZ79_STRCY</name>
<evidence type="ECO:0000313" key="1">
    <source>
        <dbReference type="EMBL" id="QTE00712.1"/>
    </source>
</evidence>
<sequence>MEANDPEARTLNVHVEKADRTRHARASQWRFVPHAERESGAGPGGGLYQEILLCTPLDLCPGRADDREDG</sequence>
<organism evidence="1 2">
    <name type="scientific">Streptomyces cyanogenus</name>
    <dbReference type="NCBI Taxonomy" id="80860"/>
    <lineage>
        <taxon>Bacteria</taxon>
        <taxon>Bacillati</taxon>
        <taxon>Actinomycetota</taxon>
        <taxon>Actinomycetes</taxon>
        <taxon>Kitasatosporales</taxon>
        <taxon>Streptomycetaceae</taxon>
        <taxon>Streptomyces</taxon>
    </lineage>
</organism>
<gene>
    <name evidence="1" type="ORF">S1361_25490</name>
</gene>
<proteinExistence type="predicted"/>
<dbReference type="Proteomes" id="UP000663908">
    <property type="component" value="Chromosome"/>
</dbReference>
<reference evidence="1 2" key="1">
    <citation type="submission" date="2021-03" db="EMBL/GenBank/DDBJ databases">
        <title>Complete genome sequence of Streptomyces cyanogenus S136, producer of anticancer angucycline landomycin A.</title>
        <authorList>
            <person name="Hrab P."/>
            <person name="Ruckert C."/>
            <person name="Busche T."/>
            <person name="Ostash I."/>
            <person name="Kalinowski J."/>
            <person name="Fedorenko V."/>
            <person name="Yushchuk O."/>
            <person name="Ostash B."/>
        </authorList>
    </citation>
    <scope>NUCLEOTIDE SEQUENCE [LARGE SCALE GENOMIC DNA]</scope>
    <source>
        <strain evidence="1 2">S136</strain>
    </source>
</reference>
<accession>A0ABX7TZ79</accession>